<sequence length="219" mass="25451">MFVTDNPIIPLMKENLRNFLKHAERIVLDLAEVHIPSRIQQSTSSLSVYIHTAVMSYSIRISDHCSRKSAAKYNFHSDSNCTSTFSNGKYIYDLSEEAYTQFLEDFKTNEIIPDQRMLSCLKAADTIKKKAFVKQKLTGFYFTSIPSKKIPVETIRKELSKIRYYKLMDKEALHNLCAHLTTEKTPYGSQQSKVKIENKIKNKDENPEHYTITFEYTKL</sequence>
<dbReference type="AlphaFoldDB" id="A0A644UJI6"/>
<proteinExistence type="predicted"/>
<reference evidence="1" key="1">
    <citation type="submission" date="2019-08" db="EMBL/GenBank/DDBJ databases">
        <authorList>
            <person name="Kucharzyk K."/>
            <person name="Murdoch R.W."/>
            <person name="Higgins S."/>
            <person name="Loffler F."/>
        </authorList>
    </citation>
    <scope>NUCLEOTIDE SEQUENCE</scope>
</reference>
<protein>
    <submittedName>
        <fullName evidence="1">Uncharacterized protein</fullName>
    </submittedName>
</protein>
<organism evidence="1">
    <name type="scientific">bioreactor metagenome</name>
    <dbReference type="NCBI Taxonomy" id="1076179"/>
    <lineage>
        <taxon>unclassified sequences</taxon>
        <taxon>metagenomes</taxon>
        <taxon>ecological metagenomes</taxon>
    </lineage>
</organism>
<accession>A0A644UJI6</accession>
<name>A0A644UJI6_9ZZZZ</name>
<evidence type="ECO:0000313" key="1">
    <source>
        <dbReference type="EMBL" id="MPL79094.1"/>
    </source>
</evidence>
<comment type="caution">
    <text evidence="1">The sequence shown here is derived from an EMBL/GenBank/DDBJ whole genome shotgun (WGS) entry which is preliminary data.</text>
</comment>
<gene>
    <name evidence="1" type="ORF">SDC9_24969</name>
</gene>
<dbReference type="EMBL" id="VSSQ01000123">
    <property type="protein sequence ID" value="MPL79094.1"/>
    <property type="molecule type" value="Genomic_DNA"/>
</dbReference>